<protein>
    <recommendedName>
        <fullName evidence="3">BNR repeat-like domain-containing protein</fullName>
    </recommendedName>
</protein>
<dbReference type="Proteomes" id="UP000597338">
    <property type="component" value="Unassembled WGS sequence"/>
</dbReference>
<dbReference type="Gene3D" id="2.120.10.10">
    <property type="match status" value="1"/>
</dbReference>
<dbReference type="InterPro" id="IPR036278">
    <property type="entry name" value="Sialidase_sf"/>
</dbReference>
<dbReference type="EMBL" id="BMIK01000001">
    <property type="protein sequence ID" value="GGC13885.1"/>
    <property type="molecule type" value="Genomic_DNA"/>
</dbReference>
<dbReference type="RefSeq" id="WP_188746482.1">
    <property type="nucleotide sequence ID" value="NZ_BMIK01000001.1"/>
</dbReference>
<name>A0ABQ1KZV6_9SPHI</name>
<keyword evidence="2" id="KW-1185">Reference proteome</keyword>
<dbReference type="SUPFAM" id="SSF50939">
    <property type="entry name" value="Sialidases"/>
    <property type="match status" value="1"/>
</dbReference>
<accession>A0ABQ1KZV6</accession>
<dbReference type="PROSITE" id="PS51257">
    <property type="entry name" value="PROKAR_LIPOPROTEIN"/>
    <property type="match status" value="1"/>
</dbReference>
<reference evidence="2" key="1">
    <citation type="journal article" date="2019" name="Int. J. Syst. Evol. Microbiol.">
        <title>The Global Catalogue of Microorganisms (GCM) 10K type strain sequencing project: providing services to taxonomists for standard genome sequencing and annotation.</title>
        <authorList>
            <consortium name="The Broad Institute Genomics Platform"/>
            <consortium name="The Broad Institute Genome Sequencing Center for Infectious Disease"/>
            <person name="Wu L."/>
            <person name="Ma J."/>
        </authorList>
    </citation>
    <scope>NUCLEOTIDE SEQUENCE [LARGE SCALE GENOMIC DNA]</scope>
    <source>
        <strain evidence="2">CGMCC 1.15342</strain>
    </source>
</reference>
<comment type="caution">
    <text evidence="1">The sequence shown here is derived from an EMBL/GenBank/DDBJ whole genome shotgun (WGS) entry which is preliminary data.</text>
</comment>
<gene>
    <name evidence="1" type="ORF">GCM10011386_01950</name>
</gene>
<evidence type="ECO:0000313" key="2">
    <source>
        <dbReference type="Proteomes" id="UP000597338"/>
    </source>
</evidence>
<sequence length="447" mass="49428">MKALFTNAMLGLVALSCHQSSDVPMTEWQEQGIASYAEIQHGLPTYEGVTGVYKRKNEANLTVSLAEPSVVSVADQEYGWGYFQFPNIYRALDGRLVASWNMGADAAESYGKGLNSFAVSSDEGKTWEEVEGEMPLGGGLVLKDGTSIKNHTPVALKVSELDLPKPVDSNKEAYGRSFAYYRMSELPDTLRGVYIARLSPGNSRWNVEHNVLNDPEALRYTDGNLFPVVWWGDMRIEADGSVATVTYPSFYEVSGKVPAAGVSFYRSKDGGKSWDIVSKIPYQPDLKLDSNGGKRLSLGFTEPAFEILKDSTYLCVMRTTDGLGNSPMYLSSSDDRGRTWTKPQVFTSSGVLPKLLQLDNGVLVLASGRPGMQLRFSTDGKGHKWTDPFEMLPFEGQKEQVSCGYPDLLPLGPNRFLVIYSDFSHKNEKGEIRKAIKVREVTVEQVE</sequence>
<dbReference type="CDD" id="cd15482">
    <property type="entry name" value="Sialidase_non-viral"/>
    <property type="match status" value="1"/>
</dbReference>
<evidence type="ECO:0008006" key="3">
    <source>
        <dbReference type="Google" id="ProtNLM"/>
    </source>
</evidence>
<evidence type="ECO:0000313" key="1">
    <source>
        <dbReference type="EMBL" id="GGC13885.1"/>
    </source>
</evidence>
<proteinExistence type="predicted"/>
<organism evidence="1 2">
    <name type="scientific">Parapedobacter defluvii</name>
    <dbReference type="NCBI Taxonomy" id="2045106"/>
    <lineage>
        <taxon>Bacteria</taxon>
        <taxon>Pseudomonadati</taxon>
        <taxon>Bacteroidota</taxon>
        <taxon>Sphingobacteriia</taxon>
        <taxon>Sphingobacteriales</taxon>
        <taxon>Sphingobacteriaceae</taxon>
        <taxon>Parapedobacter</taxon>
    </lineage>
</organism>